<evidence type="ECO:0000313" key="2">
    <source>
        <dbReference type="Proteomes" id="UP000198588"/>
    </source>
</evidence>
<sequence length="79" mass="8987">MRWSLQALLWFPADFCKTCQKISKCFCIGMEKHFVANFVFAKFLGNACFGVGLSTRDEQRSTLEGHVLQRTTGLDSARH</sequence>
<gene>
    <name evidence="1" type="ORF">SAMN02927914_04653</name>
</gene>
<protein>
    <submittedName>
        <fullName evidence="1">Uncharacterized protein</fullName>
    </submittedName>
</protein>
<dbReference type="AlphaFoldDB" id="A0A1G5ZC85"/>
<reference evidence="1 2" key="1">
    <citation type="submission" date="2016-10" db="EMBL/GenBank/DDBJ databases">
        <authorList>
            <person name="de Groot N.N."/>
        </authorList>
    </citation>
    <scope>NUCLEOTIDE SEQUENCE [LARGE SCALE GENOMIC DNA]</scope>
    <source>
        <strain evidence="1 2">CGMCC 1.12097</strain>
    </source>
</reference>
<dbReference type="Proteomes" id="UP000198588">
    <property type="component" value="Unassembled WGS sequence"/>
</dbReference>
<dbReference type="EMBL" id="FMXM01000016">
    <property type="protein sequence ID" value="SDA92107.1"/>
    <property type="molecule type" value="Genomic_DNA"/>
</dbReference>
<name>A0A1G5ZC85_9HYPH</name>
<organism evidence="1 2">
    <name type="scientific">Mesorhizobium qingshengii</name>
    <dbReference type="NCBI Taxonomy" id="1165689"/>
    <lineage>
        <taxon>Bacteria</taxon>
        <taxon>Pseudomonadati</taxon>
        <taxon>Pseudomonadota</taxon>
        <taxon>Alphaproteobacteria</taxon>
        <taxon>Hyphomicrobiales</taxon>
        <taxon>Phyllobacteriaceae</taxon>
        <taxon>Mesorhizobium</taxon>
    </lineage>
</organism>
<accession>A0A1G5ZC85</accession>
<proteinExistence type="predicted"/>
<evidence type="ECO:0000313" key="1">
    <source>
        <dbReference type="EMBL" id="SDA92107.1"/>
    </source>
</evidence>